<dbReference type="EMBL" id="BKCJ010395671">
    <property type="protein sequence ID" value="GFA26939.1"/>
    <property type="molecule type" value="Genomic_DNA"/>
</dbReference>
<name>A0A699JEV9_TANCI</name>
<dbReference type="AlphaFoldDB" id="A0A699JEV9"/>
<accession>A0A699JEV9</accession>
<evidence type="ECO:0000313" key="2">
    <source>
        <dbReference type="EMBL" id="GFA26939.1"/>
    </source>
</evidence>
<feature type="domain" description="Reverse transcriptase Ty1/copia-type" evidence="1">
    <location>
        <begin position="148"/>
        <end position="202"/>
    </location>
</feature>
<gene>
    <name evidence="2" type="ORF">Tci_598911</name>
</gene>
<comment type="caution">
    <text evidence="2">The sequence shown here is derived from an EMBL/GenBank/DDBJ whole genome shotgun (WGS) entry which is preliminary data.</text>
</comment>
<feature type="non-terminal residue" evidence="2">
    <location>
        <position position="286"/>
    </location>
</feature>
<sequence>MLSTEEMRLKSKSQALPVDLSSSSPMIFLAKSGNTHRPSTPQVKSWRPCLILLKVRVALPTAHVPSMNQSQPTFATVHTIAQYGLMEPTTIPGQATTLPHAFTAGTLQDPTTGAWKMDTCMSSHLNDSVTSLSEVFNTYIYPSVSLIRSLHQEFSMTDLGSLNYFLGISVKSDSSGMFLSQCKYVVEILERAHIVNCNPSRTHVDTKSKLGDDGDPVSDVTLYQSLVGSLKYLTFTRPDISYAVQHVCLYMHDPREPHFSVLKRILLQVLLSILPLLDRTFLMQCS</sequence>
<proteinExistence type="predicted"/>
<dbReference type="Pfam" id="PF07727">
    <property type="entry name" value="RVT_2"/>
    <property type="match status" value="1"/>
</dbReference>
<protein>
    <submittedName>
        <fullName evidence="2">Ribonuclease H-like domain-containing protein</fullName>
    </submittedName>
</protein>
<dbReference type="InterPro" id="IPR013103">
    <property type="entry name" value="RVT_2"/>
</dbReference>
<evidence type="ECO:0000259" key="1">
    <source>
        <dbReference type="Pfam" id="PF07727"/>
    </source>
</evidence>
<reference evidence="2" key="1">
    <citation type="journal article" date="2019" name="Sci. Rep.">
        <title>Draft genome of Tanacetum cinerariifolium, the natural source of mosquito coil.</title>
        <authorList>
            <person name="Yamashiro T."/>
            <person name="Shiraishi A."/>
            <person name="Satake H."/>
            <person name="Nakayama K."/>
        </authorList>
    </citation>
    <scope>NUCLEOTIDE SEQUENCE</scope>
</reference>
<dbReference type="PANTHER" id="PTHR11439:SF524">
    <property type="entry name" value="RNA-DIRECTED DNA POLYMERASE, PROTEIN KINASE RLK-PELLE-DLSV FAMILY"/>
    <property type="match status" value="1"/>
</dbReference>
<dbReference type="PANTHER" id="PTHR11439">
    <property type="entry name" value="GAG-POL-RELATED RETROTRANSPOSON"/>
    <property type="match status" value="1"/>
</dbReference>
<organism evidence="2">
    <name type="scientific">Tanacetum cinerariifolium</name>
    <name type="common">Dalmatian daisy</name>
    <name type="synonym">Chrysanthemum cinerariifolium</name>
    <dbReference type="NCBI Taxonomy" id="118510"/>
    <lineage>
        <taxon>Eukaryota</taxon>
        <taxon>Viridiplantae</taxon>
        <taxon>Streptophyta</taxon>
        <taxon>Embryophyta</taxon>
        <taxon>Tracheophyta</taxon>
        <taxon>Spermatophyta</taxon>
        <taxon>Magnoliopsida</taxon>
        <taxon>eudicotyledons</taxon>
        <taxon>Gunneridae</taxon>
        <taxon>Pentapetalae</taxon>
        <taxon>asterids</taxon>
        <taxon>campanulids</taxon>
        <taxon>Asterales</taxon>
        <taxon>Asteraceae</taxon>
        <taxon>Asteroideae</taxon>
        <taxon>Anthemideae</taxon>
        <taxon>Anthemidinae</taxon>
        <taxon>Tanacetum</taxon>
    </lineage>
</organism>